<gene>
    <name evidence="2" type="primary">HaOG214016</name>
    <name evidence="2" type="ORF">B5X24_HaOG214016</name>
</gene>
<dbReference type="OrthoDB" id="8191506at2759"/>
<dbReference type="Proteomes" id="UP000249218">
    <property type="component" value="Unassembled WGS sequence"/>
</dbReference>
<name>A0A2W1B3N6_HELAM</name>
<keyword evidence="3" id="KW-1185">Reference proteome</keyword>
<evidence type="ECO:0000313" key="2">
    <source>
        <dbReference type="EMBL" id="PZC71162.1"/>
    </source>
</evidence>
<proteinExistence type="predicted"/>
<protein>
    <recommendedName>
        <fullName evidence="4">Protein phosphatase 1 regulatory subunit 35 C-terminal domain-containing protein</fullName>
    </recommendedName>
</protein>
<sequence>MNKAASESKIKKTLIRNYEVKVKPSPSTRKQVVHDVGSSSNTTSQKSSSSSQKENELSQPTLCSSGAIATYLSDMKKLSAPPLSSEDLNVDKGQLCVKMTKKLNFQFNDKIYKNLIELNTKVENVKSKKERKPFTNASVKKDLEPNIEDFYEDEKEIDTPPSIPVSKPKFKAVRKVDDGRLHRLVAEFEDL</sequence>
<evidence type="ECO:0000256" key="1">
    <source>
        <dbReference type="SAM" id="MobiDB-lite"/>
    </source>
</evidence>
<dbReference type="EMBL" id="KZ150369">
    <property type="protein sequence ID" value="PZC71162.1"/>
    <property type="molecule type" value="Genomic_DNA"/>
</dbReference>
<evidence type="ECO:0000313" key="3">
    <source>
        <dbReference type="Proteomes" id="UP000249218"/>
    </source>
</evidence>
<feature type="compositionally biased region" description="Low complexity" evidence="1">
    <location>
        <begin position="38"/>
        <end position="52"/>
    </location>
</feature>
<accession>A0A2W1B3N6</accession>
<feature type="region of interest" description="Disordered" evidence="1">
    <location>
        <begin position="21"/>
        <end position="60"/>
    </location>
</feature>
<dbReference type="AlphaFoldDB" id="A0A2W1B3N6"/>
<reference evidence="2 3" key="1">
    <citation type="journal article" date="2017" name="BMC Biol.">
        <title>Genomic innovations, transcriptional plasticity and gene loss underlying the evolution and divergence of two highly polyphagous and invasive Helicoverpa pest species.</title>
        <authorList>
            <person name="Pearce S.L."/>
            <person name="Clarke D.F."/>
            <person name="East P.D."/>
            <person name="Elfekih S."/>
            <person name="Gordon K.H."/>
            <person name="Jermiin L.S."/>
            <person name="McGaughran A."/>
            <person name="Oakeshott J.G."/>
            <person name="Papanikolaou A."/>
            <person name="Perera O.P."/>
            <person name="Rane R.V."/>
            <person name="Richards S."/>
            <person name="Tay W.T."/>
            <person name="Walsh T.K."/>
            <person name="Anderson A."/>
            <person name="Anderson C.J."/>
            <person name="Asgari S."/>
            <person name="Board P.G."/>
            <person name="Bretschneider A."/>
            <person name="Campbell P.M."/>
            <person name="Chertemps T."/>
            <person name="Christeller J.T."/>
            <person name="Coppin C.W."/>
            <person name="Downes S.J."/>
            <person name="Duan G."/>
            <person name="Farnsworth C.A."/>
            <person name="Good R.T."/>
            <person name="Han L.B."/>
            <person name="Han Y.C."/>
            <person name="Hatje K."/>
            <person name="Horne I."/>
            <person name="Huang Y.P."/>
            <person name="Hughes D.S."/>
            <person name="Jacquin-Joly E."/>
            <person name="James W."/>
            <person name="Jhangiani S."/>
            <person name="Kollmar M."/>
            <person name="Kuwar S.S."/>
            <person name="Li S."/>
            <person name="Liu N.Y."/>
            <person name="Maibeche M.T."/>
            <person name="Miller J.R."/>
            <person name="Montagne N."/>
            <person name="Perry T."/>
            <person name="Qu J."/>
            <person name="Song S.V."/>
            <person name="Sutton G.G."/>
            <person name="Vogel H."/>
            <person name="Walenz B.P."/>
            <person name="Xu W."/>
            <person name="Zhang H.J."/>
            <person name="Zou Z."/>
            <person name="Batterham P."/>
            <person name="Edwards O.R."/>
            <person name="Feyereisen R."/>
            <person name="Gibbs R.A."/>
            <person name="Heckel D.G."/>
            <person name="McGrath A."/>
            <person name="Robin C."/>
            <person name="Scherer S.E."/>
            <person name="Worley K.C."/>
            <person name="Wu Y.D."/>
        </authorList>
    </citation>
    <scope>NUCLEOTIDE SEQUENCE [LARGE SCALE GENOMIC DNA]</scope>
    <source>
        <strain evidence="2">Harm_GR_Male_#8</strain>
        <tissue evidence="2">Whole organism</tissue>
    </source>
</reference>
<evidence type="ECO:0008006" key="4">
    <source>
        <dbReference type="Google" id="ProtNLM"/>
    </source>
</evidence>
<organism evidence="2 3">
    <name type="scientific">Helicoverpa armigera</name>
    <name type="common">Cotton bollworm</name>
    <name type="synonym">Heliothis armigera</name>
    <dbReference type="NCBI Taxonomy" id="29058"/>
    <lineage>
        <taxon>Eukaryota</taxon>
        <taxon>Metazoa</taxon>
        <taxon>Ecdysozoa</taxon>
        <taxon>Arthropoda</taxon>
        <taxon>Hexapoda</taxon>
        <taxon>Insecta</taxon>
        <taxon>Pterygota</taxon>
        <taxon>Neoptera</taxon>
        <taxon>Endopterygota</taxon>
        <taxon>Lepidoptera</taxon>
        <taxon>Glossata</taxon>
        <taxon>Ditrysia</taxon>
        <taxon>Noctuoidea</taxon>
        <taxon>Noctuidae</taxon>
        <taxon>Heliothinae</taxon>
        <taxon>Helicoverpa</taxon>
    </lineage>
</organism>